<gene>
    <name evidence="7" type="ORF">BC008_06005</name>
</gene>
<evidence type="ECO:0000313" key="7">
    <source>
        <dbReference type="EMBL" id="KST69988.1"/>
    </source>
</evidence>
<comment type="caution">
    <text evidence="7">The sequence shown here is derived from an EMBL/GenBank/DDBJ whole genome shotgun (WGS) entry which is preliminary data.</text>
</comment>
<keyword evidence="8" id="KW-1185">Reference proteome</keyword>
<dbReference type="RefSeq" id="WP_027843364.1">
    <property type="nucleotide sequence ID" value="NZ_LMTZ01000008.1"/>
</dbReference>
<dbReference type="InterPro" id="IPR004307">
    <property type="entry name" value="TspO_MBR"/>
</dbReference>
<reference evidence="7 8" key="1">
    <citation type="journal article" date="2015" name="Genome Announc.">
        <title>Draft Genome of the Euendolithic (true boring) Cyanobacterium Mastigocoleus testarum strain BC008.</title>
        <authorList>
            <person name="Guida B.S."/>
            <person name="Garcia-Pichel F."/>
        </authorList>
    </citation>
    <scope>NUCLEOTIDE SEQUENCE [LARGE SCALE GENOMIC DNA]</scope>
    <source>
        <strain evidence="7 8">BC008</strain>
    </source>
</reference>
<comment type="similarity">
    <text evidence="2">Belongs to the TspO/BZRP family.</text>
</comment>
<keyword evidence="4 6" id="KW-1133">Transmembrane helix</keyword>
<dbReference type="EMBL" id="LMTZ01000008">
    <property type="protein sequence ID" value="KST69988.1"/>
    <property type="molecule type" value="Genomic_DNA"/>
</dbReference>
<evidence type="ECO:0000256" key="6">
    <source>
        <dbReference type="SAM" id="Phobius"/>
    </source>
</evidence>
<keyword evidence="5 6" id="KW-0472">Membrane</keyword>
<comment type="subcellular location">
    <subcellularLocation>
        <location evidence="1">Membrane</location>
        <topology evidence="1">Multi-pass membrane protein</topology>
    </subcellularLocation>
</comment>
<dbReference type="PANTHER" id="PTHR10057">
    <property type="entry name" value="PERIPHERAL-TYPE BENZODIAZEPINE RECEPTOR"/>
    <property type="match status" value="1"/>
</dbReference>
<evidence type="ECO:0000256" key="4">
    <source>
        <dbReference type="ARBA" id="ARBA00022989"/>
    </source>
</evidence>
<feature type="transmembrane region" description="Helical" evidence="6">
    <location>
        <begin position="70"/>
        <end position="90"/>
    </location>
</feature>
<proteinExistence type="inferred from homology"/>
<evidence type="ECO:0000256" key="3">
    <source>
        <dbReference type="ARBA" id="ARBA00022692"/>
    </source>
</evidence>
<dbReference type="CDD" id="cd15904">
    <property type="entry name" value="TSPO_MBR"/>
    <property type="match status" value="1"/>
</dbReference>
<dbReference type="PIRSF" id="PIRSF005859">
    <property type="entry name" value="PBR"/>
    <property type="match status" value="1"/>
</dbReference>
<dbReference type="AlphaFoldDB" id="A0A0V7ZZL4"/>
<dbReference type="Gene3D" id="1.20.1260.100">
    <property type="entry name" value="TspO/MBR protein"/>
    <property type="match status" value="1"/>
</dbReference>
<dbReference type="OrthoDB" id="529996at2"/>
<dbReference type="InterPro" id="IPR038330">
    <property type="entry name" value="TspO/MBR-related_sf"/>
</dbReference>
<evidence type="ECO:0000256" key="2">
    <source>
        <dbReference type="ARBA" id="ARBA00007524"/>
    </source>
</evidence>
<name>A0A0V7ZZL4_9CYAN</name>
<feature type="transmembrane region" description="Helical" evidence="6">
    <location>
        <begin position="44"/>
        <end position="64"/>
    </location>
</feature>
<dbReference type="PANTHER" id="PTHR10057:SF0">
    <property type="entry name" value="TRANSLOCATOR PROTEIN"/>
    <property type="match status" value="1"/>
</dbReference>
<sequence length="163" mass="18392">MIKSWMIIGAVTFVVALGANILRPKDVKWFKRLRRPSWLTFEKLIPIIWTVVFICGGWSAYIVWEKNPGTYQTWFLMGLYLLLEVVIVAYSPLTLWSRNLKIGTFVGGAGSALGLIVTLIVLPVSAWAAVLLLPYLIWSPIGTYTTWVMYRLNAIDGDLNANL</sequence>
<protein>
    <submittedName>
        <fullName evidence="7">TspO protein</fullName>
    </submittedName>
</protein>
<accession>A0A0V7ZZL4</accession>
<keyword evidence="3 6" id="KW-0812">Transmembrane</keyword>
<dbReference type="GO" id="GO:0016020">
    <property type="term" value="C:membrane"/>
    <property type="evidence" value="ECO:0007669"/>
    <property type="project" value="UniProtKB-SubCell"/>
</dbReference>
<dbReference type="Pfam" id="PF03073">
    <property type="entry name" value="TspO_MBR"/>
    <property type="match status" value="1"/>
</dbReference>
<evidence type="ECO:0000256" key="5">
    <source>
        <dbReference type="ARBA" id="ARBA00023136"/>
    </source>
</evidence>
<evidence type="ECO:0000256" key="1">
    <source>
        <dbReference type="ARBA" id="ARBA00004141"/>
    </source>
</evidence>
<dbReference type="GO" id="GO:0033013">
    <property type="term" value="P:tetrapyrrole metabolic process"/>
    <property type="evidence" value="ECO:0007669"/>
    <property type="project" value="UniProtKB-ARBA"/>
</dbReference>
<feature type="transmembrane region" description="Helical" evidence="6">
    <location>
        <begin position="128"/>
        <end position="150"/>
    </location>
</feature>
<organism evidence="7 8">
    <name type="scientific">Mastigocoleus testarum BC008</name>
    <dbReference type="NCBI Taxonomy" id="371196"/>
    <lineage>
        <taxon>Bacteria</taxon>
        <taxon>Bacillati</taxon>
        <taxon>Cyanobacteriota</taxon>
        <taxon>Cyanophyceae</taxon>
        <taxon>Nostocales</taxon>
        <taxon>Hapalosiphonaceae</taxon>
        <taxon>Mastigocoleus</taxon>
    </lineage>
</organism>
<feature type="transmembrane region" description="Helical" evidence="6">
    <location>
        <begin position="102"/>
        <end position="122"/>
    </location>
</feature>
<evidence type="ECO:0000313" key="8">
    <source>
        <dbReference type="Proteomes" id="UP000053372"/>
    </source>
</evidence>
<feature type="transmembrane region" description="Helical" evidence="6">
    <location>
        <begin position="6"/>
        <end position="23"/>
    </location>
</feature>
<dbReference type="Proteomes" id="UP000053372">
    <property type="component" value="Unassembled WGS sequence"/>
</dbReference>